<protein>
    <submittedName>
        <fullName evidence="1">Uncharacterized protein</fullName>
    </submittedName>
</protein>
<keyword evidence="2" id="KW-1185">Reference proteome</keyword>
<accession>A0A1C4WIE1</accession>
<reference evidence="2" key="1">
    <citation type="submission" date="2016-06" db="EMBL/GenBank/DDBJ databases">
        <authorList>
            <person name="Varghese N."/>
            <person name="Submissions Spin"/>
        </authorList>
    </citation>
    <scope>NUCLEOTIDE SEQUENCE [LARGE SCALE GENOMIC DNA]</scope>
    <source>
        <strain evidence="2">DSM 43816</strain>
    </source>
</reference>
<organism evidence="1 2">
    <name type="scientific">Micromonospora echinospora</name>
    <name type="common">Micromonospora purpurea</name>
    <dbReference type="NCBI Taxonomy" id="1877"/>
    <lineage>
        <taxon>Bacteria</taxon>
        <taxon>Bacillati</taxon>
        <taxon>Actinomycetota</taxon>
        <taxon>Actinomycetes</taxon>
        <taxon>Micromonosporales</taxon>
        <taxon>Micromonosporaceae</taxon>
        <taxon>Micromonospora</taxon>
    </lineage>
</organism>
<dbReference type="RefSeq" id="WP_088981552.1">
    <property type="nucleotide sequence ID" value="NZ_LT607413.1"/>
</dbReference>
<sequence>MSTRPDPATSTSSPCGTGHCVELAMRAGAVNGHRWGMNDAYRHTAVLVARIASRLPAPPPDVAAALDLMTDPARLAAHRARMLAPQPASGHPSGLLDPGRLVATLTSAEISTLTGVPVDEVRALADAQPDAGQ</sequence>
<dbReference type="AlphaFoldDB" id="A0A1C4WIE1"/>
<dbReference type="EMBL" id="LT607413">
    <property type="protein sequence ID" value="SCE95958.1"/>
    <property type="molecule type" value="Genomic_DNA"/>
</dbReference>
<gene>
    <name evidence="1" type="ORF">GA0070618_2217</name>
</gene>
<proteinExistence type="predicted"/>
<dbReference type="Proteomes" id="UP000198253">
    <property type="component" value="Chromosome I"/>
</dbReference>
<name>A0A1C4WIE1_MICEC</name>
<evidence type="ECO:0000313" key="1">
    <source>
        <dbReference type="EMBL" id="SCE95958.1"/>
    </source>
</evidence>
<evidence type="ECO:0000313" key="2">
    <source>
        <dbReference type="Proteomes" id="UP000198253"/>
    </source>
</evidence>
<dbReference type="InParanoid" id="A0A1C4WIE1"/>